<dbReference type="InterPro" id="IPR015421">
    <property type="entry name" value="PyrdxlP-dep_Trfase_major"/>
</dbReference>
<organism evidence="2 3">
    <name type="scientific">[Myrmecia] bisecta</name>
    <dbReference type="NCBI Taxonomy" id="41462"/>
    <lineage>
        <taxon>Eukaryota</taxon>
        <taxon>Viridiplantae</taxon>
        <taxon>Chlorophyta</taxon>
        <taxon>core chlorophytes</taxon>
        <taxon>Trebouxiophyceae</taxon>
        <taxon>Trebouxiales</taxon>
        <taxon>Trebouxiaceae</taxon>
        <taxon>Myrmecia</taxon>
    </lineage>
</organism>
<proteinExistence type="predicted"/>
<dbReference type="InterPro" id="IPR000192">
    <property type="entry name" value="Aminotrans_V_dom"/>
</dbReference>
<comment type="caution">
    <text evidence="2">The sequence shown here is derived from an EMBL/GenBank/DDBJ whole genome shotgun (WGS) entry which is preliminary data.</text>
</comment>
<dbReference type="PANTHER" id="PTHR14237">
    <property type="entry name" value="MOLYBDOPTERIN COFACTOR SULFURASE MOSC"/>
    <property type="match status" value="1"/>
</dbReference>
<dbReference type="SUPFAM" id="SSF53383">
    <property type="entry name" value="PLP-dependent transferases"/>
    <property type="match status" value="1"/>
</dbReference>
<evidence type="ECO:0000259" key="1">
    <source>
        <dbReference type="Pfam" id="PF00266"/>
    </source>
</evidence>
<dbReference type="AlphaFoldDB" id="A0AAW1PCK9"/>
<sequence length="165" mass="18063">MKLVGESYPFGRRSTLLLCEDNHNSVNGIQCFARNRGAAVRQATLTGADLRLDATKLLRQLKRKHRRGLFAYPAQSNVPGVKHSLGWIEVAHQHGWHVLLDAAALVLTSRLDLTRHNPDFVACSFYKMFGWPTGVGCLLARPEALALLAGRPCSGSCAMATARPS</sequence>
<dbReference type="Pfam" id="PF00266">
    <property type="entry name" value="Aminotran_5"/>
    <property type="match status" value="1"/>
</dbReference>
<evidence type="ECO:0000313" key="3">
    <source>
        <dbReference type="Proteomes" id="UP001489004"/>
    </source>
</evidence>
<protein>
    <recommendedName>
        <fullName evidence="1">Aminotransferase class V domain-containing protein</fullName>
    </recommendedName>
</protein>
<dbReference type="InterPro" id="IPR015424">
    <property type="entry name" value="PyrdxlP-dep_Trfase"/>
</dbReference>
<gene>
    <name evidence="2" type="ORF">WJX72_000204</name>
</gene>
<keyword evidence="3" id="KW-1185">Reference proteome</keyword>
<dbReference type="EMBL" id="JALJOR010000012">
    <property type="protein sequence ID" value="KAK9807474.1"/>
    <property type="molecule type" value="Genomic_DNA"/>
</dbReference>
<reference evidence="2 3" key="1">
    <citation type="journal article" date="2024" name="Nat. Commun.">
        <title>Phylogenomics reveals the evolutionary origins of lichenization in chlorophyte algae.</title>
        <authorList>
            <person name="Puginier C."/>
            <person name="Libourel C."/>
            <person name="Otte J."/>
            <person name="Skaloud P."/>
            <person name="Haon M."/>
            <person name="Grisel S."/>
            <person name="Petersen M."/>
            <person name="Berrin J.G."/>
            <person name="Delaux P.M."/>
            <person name="Dal Grande F."/>
            <person name="Keller J."/>
        </authorList>
    </citation>
    <scope>NUCLEOTIDE SEQUENCE [LARGE SCALE GENOMIC DNA]</scope>
    <source>
        <strain evidence="2 3">SAG 2043</strain>
    </source>
</reference>
<name>A0AAW1PCK9_9CHLO</name>
<feature type="domain" description="Aminotransferase class V" evidence="1">
    <location>
        <begin position="10"/>
        <end position="155"/>
    </location>
</feature>
<dbReference type="Gene3D" id="3.40.640.10">
    <property type="entry name" value="Type I PLP-dependent aspartate aminotransferase-like (Major domain)"/>
    <property type="match status" value="1"/>
</dbReference>
<accession>A0AAW1PCK9</accession>
<evidence type="ECO:0000313" key="2">
    <source>
        <dbReference type="EMBL" id="KAK9807474.1"/>
    </source>
</evidence>
<dbReference type="PANTHER" id="PTHR14237:SF62">
    <property type="entry name" value="AMINOTRANSFERASE CLASS V DOMAIN-CONTAINING PROTEIN"/>
    <property type="match status" value="1"/>
</dbReference>
<dbReference type="Proteomes" id="UP001489004">
    <property type="component" value="Unassembled WGS sequence"/>
</dbReference>